<evidence type="ECO:0000256" key="1">
    <source>
        <dbReference type="SAM" id="Phobius"/>
    </source>
</evidence>
<evidence type="ECO:0000313" key="2">
    <source>
        <dbReference type="EMBL" id="KAK2195816.1"/>
    </source>
</evidence>
<evidence type="ECO:0000313" key="3">
    <source>
        <dbReference type="Proteomes" id="UP001214638"/>
    </source>
</evidence>
<gene>
    <name evidence="2" type="ORF">BdWA1_002411</name>
</gene>
<dbReference type="Proteomes" id="UP001214638">
    <property type="component" value="Unassembled WGS sequence"/>
</dbReference>
<dbReference type="EMBL" id="JALLKP010000003">
    <property type="protein sequence ID" value="KAK2195816.1"/>
    <property type="molecule type" value="Genomic_DNA"/>
</dbReference>
<dbReference type="RefSeq" id="XP_067802659.1">
    <property type="nucleotide sequence ID" value="XM_067947437.1"/>
</dbReference>
<sequence length="460" mass="52237">MDISKDEAITIDFTFNREPVGYEEEYKPLQIVKSVAKVKKAPKERSHSSTGFERAKTYEISKKDSNDYKRINLMYRMYRICENFNFPNNEKIYNLYLKRLVKRARLESCDENLQVVVAALYYIDRMDPTLSLRDILGKIPLGNIQIKHFAKVIAKLSDELAIEKLPVVSYRNLITQCLNQIRSFCSDACIDHVPKSTSMVLSKLTKIQDLGDYLSDPFLYDENINGQQKAKMRLFSKRRMTYKALVSKFDTIEGYSQMLCEHLEHIGAIPAVGNVLEGDSRRLMACNKTIAAAILYIVMVTLKTCISGGIVVEALNLPRSSFYRNCNQISQKLLKTLNLNSTATIEANCMQHPQLLLVVLKQIAKDPASFNSSKRIASDAIKRKFASTVRKLEKPPSDCTNVSIIDEKSRNRILVKFKDKMGNVRRKCFSKTKYGPEGALDMASAFLHANPSPQSLIPLA</sequence>
<keyword evidence="1" id="KW-1133">Transmembrane helix</keyword>
<accession>A0AAD9PJN7</accession>
<name>A0AAD9PJN7_9APIC</name>
<keyword evidence="1" id="KW-0812">Transmembrane</keyword>
<feature type="transmembrane region" description="Helical" evidence="1">
    <location>
        <begin position="290"/>
        <end position="315"/>
    </location>
</feature>
<dbReference type="AlphaFoldDB" id="A0AAD9PJN7"/>
<dbReference type="KEGG" id="bdw:94336709"/>
<proteinExistence type="predicted"/>
<protein>
    <submittedName>
        <fullName evidence="2">Uncharacterized protein</fullName>
    </submittedName>
</protein>
<keyword evidence="3" id="KW-1185">Reference proteome</keyword>
<dbReference type="GeneID" id="94336709"/>
<reference evidence="2" key="1">
    <citation type="journal article" date="2023" name="Nat. Microbiol.">
        <title>Babesia duncani multi-omics identifies virulence factors and drug targets.</title>
        <authorList>
            <person name="Singh P."/>
            <person name="Lonardi S."/>
            <person name="Liang Q."/>
            <person name="Vydyam P."/>
            <person name="Khabirova E."/>
            <person name="Fang T."/>
            <person name="Gihaz S."/>
            <person name="Thekkiniath J."/>
            <person name="Munshi M."/>
            <person name="Abel S."/>
            <person name="Ciampossin L."/>
            <person name="Batugedara G."/>
            <person name="Gupta M."/>
            <person name="Lu X.M."/>
            <person name="Lenz T."/>
            <person name="Chakravarty S."/>
            <person name="Cornillot E."/>
            <person name="Hu Y."/>
            <person name="Ma W."/>
            <person name="Gonzalez L.M."/>
            <person name="Sanchez S."/>
            <person name="Estrada K."/>
            <person name="Sanchez-Flores A."/>
            <person name="Montero E."/>
            <person name="Harb O.S."/>
            <person name="Le Roch K.G."/>
            <person name="Mamoun C.B."/>
        </authorList>
    </citation>
    <scope>NUCLEOTIDE SEQUENCE</scope>
    <source>
        <strain evidence="2">WA1</strain>
    </source>
</reference>
<keyword evidence="1" id="KW-0472">Membrane</keyword>
<organism evidence="2 3">
    <name type="scientific">Babesia duncani</name>
    <dbReference type="NCBI Taxonomy" id="323732"/>
    <lineage>
        <taxon>Eukaryota</taxon>
        <taxon>Sar</taxon>
        <taxon>Alveolata</taxon>
        <taxon>Apicomplexa</taxon>
        <taxon>Aconoidasida</taxon>
        <taxon>Piroplasmida</taxon>
        <taxon>Babesiidae</taxon>
        <taxon>Babesia</taxon>
    </lineage>
</organism>
<comment type="caution">
    <text evidence="2">The sequence shown here is derived from an EMBL/GenBank/DDBJ whole genome shotgun (WGS) entry which is preliminary data.</text>
</comment>